<evidence type="ECO:0000313" key="3">
    <source>
        <dbReference type="Proteomes" id="UP001054889"/>
    </source>
</evidence>
<evidence type="ECO:0000256" key="1">
    <source>
        <dbReference type="SAM" id="MobiDB-lite"/>
    </source>
</evidence>
<comment type="caution">
    <text evidence="2">The sequence shown here is derived from an EMBL/GenBank/DDBJ whole genome shotgun (WGS) entry which is preliminary data.</text>
</comment>
<dbReference type="InterPro" id="IPR012337">
    <property type="entry name" value="RNaseH-like_sf"/>
</dbReference>
<dbReference type="InterPro" id="IPR052035">
    <property type="entry name" value="ZnF_BED_domain_contain"/>
</dbReference>
<dbReference type="SMART" id="SM00614">
    <property type="entry name" value="ZnF_BED"/>
    <property type="match status" value="1"/>
</dbReference>
<evidence type="ECO:0000313" key="2">
    <source>
        <dbReference type="EMBL" id="GJN31501.1"/>
    </source>
</evidence>
<keyword evidence="3" id="KW-1185">Reference proteome</keyword>
<name>A0AAV5FB75_ELECO</name>
<dbReference type="SUPFAM" id="SSF53098">
    <property type="entry name" value="Ribonuclease H-like"/>
    <property type="match status" value="1"/>
</dbReference>
<dbReference type="PANTHER" id="PTHR46481:SF7">
    <property type="entry name" value="ZINC FINGER BED DOMAIN-CONTAINING PROTEIN RICESLEEPER 2-LIKE"/>
    <property type="match status" value="1"/>
</dbReference>
<evidence type="ECO:0008006" key="4">
    <source>
        <dbReference type="Google" id="ProtNLM"/>
    </source>
</evidence>
<dbReference type="EMBL" id="BQKI01000082">
    <property type="protein sequence ID" value="GJN31501.1"/>
    <property type="molecule type" value="Genomic_DNA"/>
</dbReference>
<reference evidence="2" key="1">
    <citation type="journal article" date="2018" name="DNA Res.">
        <title>Multiple hybrid de novo genome assembly of finger millet, an orphan allotetraploid crop.</title>
        <authorList>
            <person name="Hatakeyama M."/>
            <person name="Aluri S."/>
            <person name="Balachadran M.T."/>
            <person name="Sivarajan S.R."/>
            <person name="Patrignani A."/>
            <person name="Gruter S."/>
            <person name="Poveda L."/>
            <person name="Shimizu-Inatsugi R."/>
            <person name="Baeten J."/>
            <person name="Francoijs K.J."/>
            <person name="Nataraja K.N."/>
            <person name="Reddy Y.A.N."/>
            <person name="Phadnis S."/>
            <person name="Ravikumar R.L."/>
            <person name="Schlapbach R."/>
            <person name="Sreeman S.M."/>
            <person name="Shimizu K.K."/>
        </authorList>
    </citation>
    <scope>NUCLEOTIDE SEQUENCE</scope>
</reference>
<gene>
    <name evidence="2" type="primary">gb19909</name>
    <name evidence="2" type="ORF">PR202_gb19909</name>
</gene>
<accession>A0AAV5FB75</accession>
<feature type="region of interest" description="Disordered" evidence="1">
    <location>
        <begin position="1"/>
        <end position="55"/>
    </location>
</feature>
<feature type="compositionally biased region" description="Low complexity" evidence="1">
    <location>
        <begin position="8"/>
        <end position="45"/>
    </location>
</feature>
<proteinExistence type="predicted"/>
<sequence>MPPPPPRTGTDPSSSTPPVIDIDYSPSVVDSSPSTPATASIASTSSRKRGRKSTSEAWKDFTPLFPDVNGLQVRYAGVCNHCKAELTARSGGGTGHLLRHRTACLAKAERAHKTQTLLRYNSDGTVRHWEYSAQVARNELCRLIVVLDLPLGFGSTEAFKRYIQVAHNPRFDTVSRQTTSRDIKKVYTEHAKLMEYLHNSVSSIAITSHIWSGKAKEDYLSVVAHFINSNFALEKMVLAMRLIDVSHSGVNIAERIESVISEYGLTDKVFAITLDNASANGNAMSILTPKLNGYVGSLCLHQRCACHIINLIVKSGLKRLKLIVENFRLAIFF</sequence>
<organism evidence="2 3">
    <name type="scientific">Eleusine coracana subsp. coracana</name>
    <dbReference type="NCBI Taxonomy" id="191504"/>
    <lineage>
        <taxon>Eukaryota</taxon>
        <taxon>Viridiplantae</taxon>
        <taxon>Streptophyta</taxon>
        <taxon>Embryophyta</taxon>
        <taxon>Tracheophyta</taxon>
        <taxon>Spermatophyta</taxon>
        <taxon>Magnoliopsida</taxon>
        <taxon>Liliopsida</taxon>
        <taxon>Poales</taxon>
        <taxon>Poaceae</taxon>
        <taxon>PACMAD clade</taxon>
        <taxon>Chloridoideae</taxon>
        <taxon>Cynodonteae</taxon>
        <taxon>Eleusininae</taxon>
        <taxon>Eleusine</taxon>
    </lineage>
</organism>
<dbReference type="AlphaFoldDB" id="A0AAV5FB75"/>
<dbReference type="Proteomes" id="UP001054889">
    <property type="component" value="Unassembled WGS sequence"/>
</dbReference>
<dbReference type="PANTHER" id="PTHR46481">
    <property type="entry name" value="ZINC FINGER BED DOMAIN-CONTAINING PROTEIN 4"/>
    <property type="match status" value="1"/>
</dbReference>
<reference evidence="2" key="2">
    <citation type="submission" date="2021-12" db="EMBL/GenBank/DDBJ databases">
        <title>Resequencing data analysis of finger millet.</title>
        <authorList>
            <person name="Hatakeyama M."/>
            <person name="Aluri S."/>
            <person name="Balachadran M.T."/>
            <person name="Sivarajan S.R."/>
            <person name="Poveda L."/>
            <person name="Shimizu-Inatsugi R."/>
            <person name="Schlapbach R."/>
            <person name="Sreeman S.M."/>
            <person name="Shimizu K.K."/>
        </authorList>
    </citation>
    <scope>NUCLEOTIDE SEQUENCE</scope>
</reference>
<protein>
    <recommendedName>
        <fullName evidence="4">BED-type domain-containing protein</fullName>
    </recommendedName>
</protein>